<protein>
    <submittedName>
        <fullName evidence="6">LysR family transcriptional regulator</fullName>
    </submittedName>
</protein>
<dbReference type="SUPFAM" id="SSF53850">
    <property type="entry name" value="Periplasmic binding protein-like II"/>
    <property type="match status" value="1"/>
</dbReference>
<evidence type="ECO:0000256" key="2">
    <source>
        <dbReference type="ARBA" id="ARBA00023015"/>
    </source>
</evidence>
<evidence type="ECO:0000313" key="6">
    <source>
        <dbReference type="EMBL" id="AKZ62152.1"/>
    </source>
</evidence>
<dbReference type="PROSITE" id="PS50931">
    <property type="entry name" value="HTH_LYSR"/>
    <property type="match status" value="1"/>
</dbReference>
<evidence type="ECO:0000259" key="5">
    <source>
        <dbReference type="PROSITE" id="PS50931"/>
    </source>
</evidence>
<dbReference type="Gene3D" id="3.40.190.290">
    <property type="match status" value="1"/>
</dbReference>
<gene>
    <name evidence="6" type="ORF">F506_05260</name>
</gene>
<comment type="similarity">
    <text evidence="1">Belongs to the LysR transcriptional regulatory family.</text>
</comment>
<dbReference type="Gene3D" id="1.10.10.10">
    <property type="entry name" value="Winged helix-like DNA-binding domain superfamily/Winged helix DNA-binding domain"/>
    <property type="match status" value="1"/>
</dbReference>
<evidence type="ECO:0000256" key="1">
    <source>
        <dbReference type="ARBA" id="ARBA00009437"/>
    </source>
</evidence>
<dbReference type="Proteomes" id="UP000063429">
    <property type="component" value="Chromosome"/>
</dbReference>
<evidence type="ECO:0000313" key="7">
    <source>
        <dbReference type="Proteomes" id="UP000063429"/>
    </source>
</evidence>
<dbReference type="InterPro" id="IPR005119">
    <property type="entry name" value="LysR_subst-bd"/>
</dbReference>
<dbReference type="InterPro" id="IPR036388">
    <property type="entry name" value="WH-like_DNA-bd_sf"/>
</dbReference>
<dbReference type="Pfam" id="PF00126">
    <property type="entry name" value="HTH_1"/>
    <property type="match status" value="1"/>
</dbReference>
<proteinExistence type="inferred from homology"/>
<dbReference type="CDD" id="cd08422">
    <property type="entry name" value="PBP2_CrgA_like"/>
    <property type="match status" value="1"/>
</dbReference>
<reference evidence="7" key="1">
    <citation type="journal article" date="2015" name="Genome Announc.">
        <title>Complete Genome Sequence of Herbaspirillum hiltneri N3 (DSM 17495), Isolated from Surface-Sterilized Wheat Roots.</title>
        <authorList>
            <person name="Guizelini D."/>
            <person name="Saizaki P.M."/>
            <person name="Coimbra N.A."/>
            <person name="Weiss V.A."/>
            <person name="Faoro H."/>
            <person name="Sfeir M.Z."/>
            <person name="Baura V.A."/>
            <person name="Monteiro R.A."/>
            <person name="Chubatsu L.S."/>
            <person name="Souza E.M."/>
            <person name="Cruz L.M."/>
            <person name="Pedrosa F.O."/>
            <person name="Raittz R.T."/>
            <person name="Marchaukoski J.N."/>
            <person name="Steffens M.B."/>
        </authorList>
    </citation>
    <scope>NUCLEOTIDE SEQUENCE [LARGE SCALE GENOMIC DNA]</scope>
    <source>
        <strain evidence="7">N3</strain>
    </source>
</reference>
<dbReference type="InterPro" id="IPR058163">
    <property type="entry name" value="LysR-type_TF_proteobact-type"/>
</dbReference>
<keyword evidence="7" id="KW-1185">Reference proteome</keyword>
<dbReference type="SUPFAM" id="SSF46785">
    <property type="entry name" value="Winged helix' DNA-binding domain"/>
    <property type="match status" value="1"/>
</dbReference>
<dbReference type="PANTHER" id="PTHR30537">
    <property type="entry name" value="HTH-TYPE TRANSCRIPTIONAL REGULATOR"/>
    <property type="match status" value="1"/>
</dbReference>
<organism evidence="6 7">
    <name type="scientific">Herbaspirillum hiltneri N3</name>
    <dbReference type="NCBI Taxonomy" id="1262470"/>
    <lineage>
        <taxon>Bacteria</taxon>
        <taxon>Pseudomonadati</taxon>
        <taxon>Pseudomonadota</taxon>
        <taxon>Betaproteobacteria</taxon>
        <taxon>Burkholderiales</taxon>
        <taxon>Oxalobacteraceae</taxon>
        <taxon>Herbaspirillum</taxon>
    </lineage>
</organism>
<dbReference type="EMBL" id="CP011409">
    <property type="protein sequence ID" value="AKZ62152.1"/>
    <property type="molecule type" value="Genomic_DNA"/>
</dbReference>
<dbReference type="PANTHER" id="PTHR30537:SF5">
    <property type="entry name" value="HTH-TYPE TRANSCRIPTIONAL ACTIVATOR TTDR-RELATED"/>
    <property type="match status" value="1"/>
</dbReference>
<accession>A0ABM5UYC8</accession>
<feature type="domain" description="HTH lysR-type" evidence="5">
    <location>
        <begin position="1"/>
        <end position="59"/>
    </location>
</feature>
<dbReference type="InterPro" id="IPR000847">
    <property type="entry name" value="LysR_HTH_N"/>
</dbReference>
<keyword evidence="3" id="KW-0238">DNA-binding</keyword>
<dbReference type="Pfam" id="PF03466">
    <property type="entry name" value="LysR_substrate"/>
    <property type="match status" value="1"/>
</dbReference>
<evidence type="ECO:0000256" key="4">
    <source>
        <dbReference type="ARBA" id="ARBA00023163"/>
    </source>
</evidence>
<evidence type="ECO:0000256" key="3">
    <source>
        <dbReference type="ARBA" id="ARBA00023125"/>
    </source>
</evidence>
<dbReference type="InterPro" id="IPR036390">
    <property type="entry name" value="WH_DNA-bd_sf"/>
</dbReference>
<name>A0ABM5UYC8_9BURK</name>
<keyword evidence="2" id="KW-0805">Transcription regulation</keyword>
<sequence>MDRLSDMRLFLSAASAGSFSAAGRKAGLSPAASSAAMQRLEQSLGVKLFERTTRQLRLTEEGRLYQYYCRQAIDAITEAEHQLQAGKQLVQGTVRISAPSDLGRNLLQDYLLEFSRQYPDVRFVLALTDSHANLVLDDVDVAIRYGKLADSSMVARTLVPNRRVICVAPGCDDHFGPLKELSQLAQRPTLVLTTSAGPMNVWQFQSGKRVESIQLDRFHETNDGEILRKWAVQGRGYAYKSALDIVADVRADRLRIVLRDKLSAPAPLHALYHRNQHQPPRVKLLLDFLQERFAAQASQLEELEMAF</sequence>
<keyword evidence="4" id="KW-0804">Transcription</keyword>